<protein>
    <submittedName>
        <fullName evidence="8">CopD family protein</fullName>
    </submittedName>
</protein>
<feature type="transmembrane region" description="Helical" evidence="6">
    <location>
        <begin position="201"/>
        <end position="219"/>
    </location>
</feature>
<dbReference type="GO" id="GO:0005886">
    <property type="term" value="C:plasma membrane"/>
    <property type="evidence" value="ECO:0007669"/>
    <property type="project" value="UniProtKB-SubCell"/>
</dbReference>
<keyword evidence="2" id="KW-1003">Cell membrane</keyword>
<feature type="domain" description="Copper resistance protein D" evidence="7">
    <location>
        <begin position="199"/>
        <end position="305"/>
    </location>
</feature>
<reference evidence="9" key="1">
    <citation type="journal article" date="2023" name="Front. Microbiol.">
        <title>Ralstonia chuxiongensis sp. nov., Ralstonia mojiangensis sp. nov., and Ralstonia soli sp. nov., isolated from tobacco fields, are three novel species in the family Burkholderiaceae.</title>
        <authorList>
            <person name="Lu C.H."/>
            <person name="Zhang Y.Y."/>
            <person name="Jiang N."/>
            <person name="Chen W."/>
            <person name="Shao X."/>
            <person name="Zhao Z.M."/>
            <person name="Lu W.L."/>
            <person name="Hu X."/>
            <person name="Xi Y.X."/>
            <person name="Zou S.Y."/>
            <person name="Wei Q.J."/>
            <person name="Lin Z.L."/>
            <person name="Gong L."/>
            <person name="Gai X.T."/>
            <person name="Zhang L.Q."/>
            <person name="Li J.Y."/>
            <person name="Jin Y."/>
            <person name="Xia Z.Y."/>
        </authorList>
    </citation>
    <scope>NUCLEOTIDE SEQUENCE [LARGE SCALE GENOMIC DNA]</scope>
    <source>
        <strain evidence="9">21YRMH01-3</strain>
    </source>
</reference>
<keyword evidence="9" id="KW-1185">Reference proteome</keyword>
<evidence type="ECO:0000313" key="9">
    <source>
        <dbReference type="Proteomes" id="UP001162793"/>
    </source>
</evidence>
<evidence type="ECO:0000313" key="8">
    <source>
        <dbReference type="EMBL" id="MCP1175136.1"/>
    </source>
</evidence>
<keyword evidence="3 6" id="KW-0812">Transmembrane</keyword>
<sequence>MDEGALNAARFGLTALQNLGFAVLVGTLFSDSWLKRSPSAWQAGVTLTLAMTFRVAAIAALTASVLYFWIHCAQMADAPLWQAWPAVVSMLRATEFGYAWVASALLLLTVVALAFLPWESQSPSLRGALWMALLGAALARSHGGHPVDAGAFSLPVWIDWAHLLAISAWVGLVYAAAFIVMPRLIGQSAADRTNGAKYVQALSNAATYALAVLVVTGTYNGWRSVDQPANLLGTTYGRLLLLKLAFVFSAAALGAHNRFFEMPDLLAALKQSSAVDTARTNQRFVGVLRIEAVVLTAAILVAAVLVASPLPGTE</sequence>
<evidence type="ECO:0000256" key="2">
    <source>
        <dbReference type="ARBA" id="ARBA00022475"/>
    </source>
</evidence>
<feature type="transmembrane region" description="Helical" evidence="6">
    <location>
        <begin position="46"/>
        <end position="70"/>
    </location>
</feature>
<proteinExistence type="predicted"/>
<feature type="transmembrane region" description="Helical" evidence="6">
    <location>
        <begin position="160"/>
        <end position="180"/>
    </location>
</feature>
<evidence type="ECO:0000256" key="5">
    <source>
        <dbReference type="ARBA" id="ARBA00023136"/>
    </source>
</evidence>
<feature type="transmembrane region" description="Helical" evidence="6">
    <location>
        <begin position="239"/>
        <end position="260"/>
    </location>
</feature>
<name>A0AA41WUE1_9RALS</name>
<dbReference type="AlphaFoldDB" id="A0AA41WUE1"/>
<dbReference type="PANTHER" id="PTHR34820">
    <property type="entry name" value="INNER MEMBRANE PROTEIN YEBZ"/>
    <property type="match status" value="1"/>
</dbReference>
<feature type="transmembrane region" description="Helical" evidence="6">
    <location>
        <begin position="97"/>
        <end position="116"/>
    </location>
</feature>
<evidence type="ECO:0000256" key="6">
    <source>
        <dbReference type="SAM" id="Phobius"/>
    </source>
</evidence>
<dbReference type="RefSeq" id="WP_253541596.1">
    <property type="nucleotide sequence ID" value="NZ_JAMYWC010000007.1"/>
</dbReference>
<organism evidence="8 9">
    <name type="scientific">Ralstonia chuxiongensis</name>
    <dbReference type="NCBI Taxonomy" id="2957504"/>
    <lineage>
        <taxon>Bacteria</taxon>
        <taxon>Pseudomonadati</taxon>
        <taxon>Pseudomonadota</taxon>
        <taxon>Betaproteobacteria</taxon>
        <taxon>Burkholderiales</taxon>
        <taxon>Burkholderiaceae</taxon>
        <taxon>Ralstonia</taxon>
    </lineage>
</organism>
<dbReference type="PANTHER" id="PTHR34820:SF4">
    <property type="entry name" value="INNER MEMBRANE PROTEIN YEBZ"/>
    <property type="match status" value="1"/>
</dbReference>
<dbReference type="GO" id="GO:0006825">
    <property type="term" value="P:copper ion transport"/>
    <property type="evidence" value="ECO:0007669"/>
    <property type="project" value="InterPro"/>
</dbReference>
<comment type="subcellular location">
    <subcellularLocation>
        <location evidence="1">Cell membrane</location>
        <topology evidence="1">Multi-pass membrane protein</topology>
    </subcellularLocation>
</comment>
<feature type="transmembrane region" description="Helical" evidence="6">
    <location>
        <begin position="292"/>
        <end position="310"/>
    </location>
</feature>
<accession>A0AA41WUE1</accession>
<comment type="caution">
    <text evidence="8">The sequence shown here is derived from an EMBL/GenBank/DDBJ whole genome shotgun (WGS) entry which is preliminary data.</text>
</comment>
<keyword evidence="4 6" id="KW-1133">Transmembrane helix</keyword>
<evidence type="ECO:0000259" key="7">
    <source>
        <dbReference type="Pfam" id="PF05425"/>
    </source>
</evidence>
<evidence type="ECO:0000256" key="1">
    <source>
        <dbReference type="ARBA" id="ARBA00004651"/>
    </source>
</evidence>
<dbReference type="Pfam" id="PF05425">
    <property type="entry name" value="CopD"/>
    <property type="match status" value="1"/>
</dbReference>
<feature type="transmembrane region" description="Helical" evidence="6">
    <location>
        <begin position="15"/>
        <end position="34"/>
    </location>
</feature>
<gene>
    <name evidence="8" type="ORF">NKG59_22445</name>
</gene>
<dbReference type="EMBL" id="JAMYWC010000007">
    <property type="protein sequence ID" value="MCP1175136.1"/>
    <property type="molecule type" value="Genomic_DNA"/>
</dbReference>
<evidence type="ECO:0000256" key="4">
    <source>
        <dbReference type="ARBA" id="ARBA00022989"/>
    </source>
</evidence>
<evidence type="ECO:0000256" key="3">
    <source>
        <dbReference type="ARBA" id="ARBA00022692"/>
    </source>
</evidence>
<dbReference type="InterPro" id="IPR032694">
    <property type="entry name" value="CopC/D"/>
</dbReference>
<dbReference type="InterPro" id="IPR008457">
    <property type="entry name" value="Cu-R_CopD_dom"/>
</dbReference>
<dbReference type="Proteomes" id="UP001162793">
    <property type="component" value="Unassembled WGS sequence"/>
</dbReference>
<keyword evidence="5 6" id="KW-0472">Membrane</keyword>